<feature type="compositionally biased region" description="Basic residues" evidence="1">
    <location>
        <begin position="26"/>
        <end position="36"/>
    </location>
</feature>
<dbReference type="EMBL" id="UYWY01020522">
    <property type="protein sequence ID" value="VDM41826.1"/>
    <property type="molecule type" value="Genomic_DNA"/>
</dbReference>
<gene>
    <name evidence="2" type="ORF">TCNE_LOCUS10505</name>
</gene>
<dbReference type="AlphaFoldDB" id="A0A183UPT5"/>
<proteinExistence type="predicted"/>
<organism evidence="3 4">
    <name type="scientific">Toxocara canis</name>
    <name type="common">Canine roundworm</name>
    <dbReference type="NCBI Taxonomy" id="6265"/>
    <lineage>
        <taxon>Eukaryota</taxon>
        <taxon>Metazoa</taxon>
        <taxon>Ecdysozoa</taxon>
        <taxon>Nematoda</taxon>
        <taxon>Chromadorea</taxon>
        <taxon>Rhabditida</taxon>
        <taxon>Spirurina</taxon>
        <taxon>Ascaridomorpha</taxon>
        <taxon>Ascaridoidea</taxon>
        <taxon>Toxocaridae</taxon>
        <taxon>Toxocara</taxon>
    </lineage>
</organism>
<reference evidence="4" key="1">
    <citation type="submission" date="2016-06" db="UniProtKB">
        <authorList>
            <consortium name="WormBaseParasite"/>
        </authorList>
    </citation>
    <scope>IDENTIFICATION</scope>
</reference>
<protein>
    <submittedName>
        <fullName evidence="2 4">Uncharacterized protein</fullName>
    </submittedName>
</protein>
<evidence type="ECO:0000313" key="2">
    <source>
        <dbReference type="EMBL" id="VDM41826.1"/>
    </source>
</evidence>
<dbReference type="WBParaSite" id="TCNE_0001050501-mRNA-1">
    <property type="protein sequence ID" value="TCNE_0001050501-mRNA-1"/>
    <property type="gene ID" value="TCNE_0001050501"/>
</dbReference>
<dbReference type="Proteomes" id="UP000050794">
    <property type="component" value="Unassembled WGS sequence"/>
</dbReference>
<keyword evidence="3" id="KW-1185">Reference proteome</keyword>
<evidence type="ECO:0000256" key="1">
    <source>
        <dbReference type="SAM" id="MobiDB-lite"/>
    </source>
</evidence>
<sequence>MKQRAQSTPRWHQVLGAVVGEKGRGLKGRIIGKKGRERGEGPASEPRGQTLKCRLCERQGSVIDRRTDHTIYEWSTMSVTDAFPKCEGSFQTQTIDPQPSMSTTFIDLFDCSLHC</sequence>
<evidence type="ECO:0000313" key="3">
    <source>
        <dbReference type="Proteomes" id="UP000050794"/>
    </source>
</evidence>
<reference evidence="2 3" key="2">
    <citation type="submission" date="2018-11" db="EMBL/GenBank/DDBJ databases">
        <authorList>
            <consortium name="Pathogen Informatics"/>
        </authorList>
    </citation>
    <scope>NUCLEOTIDE SEQUENCE [LARGE SCALE GENOMIC DNA]</scope>
</reference>
<feature type="region of interest" description="Disordered" evidence="1">
    <location>
        <begin position="26"/>
        <end position="49"/>
    </location>
</feature>
<evidence type="ECO:0000313" key="4">
    <source>
        <dbReference type="WBParaSite" id="TCNE_0001050501-mRNA-1"/>
    </source>
</evidence>
<accession>A0A183UPT5</accession>
<name>A0A183UPT5_TOXCA</name>